<dbReference type="EMBL" id="RWJN01000022">
    <property type="protein sequence ID" value="TCD70347.1"/>
    <property type="molecule type" value="Genomic_DNA"/>
</dbReference>
<dbReference type="PANTHER" id="PTHR21708">
    <property type="entry name" value="PROBABLE 2-DEHYDROPANTOATE 2-REDUCTASE"/>
    <property type="match status" value="1"/>
</dbReference>
<dbReference type="Proteomes" id="UP000292702">
    <property type="component" value="Unassembled WGS sequence"/>
</dbReference>
<sequence>MLTRLSLQDNLSHVPASSWELDELRFLRVTAMAADPKDILLVGLGAVGAIYAFILQSKGLARVTVVARSNYEAVKENGMHIKSLKYGDHEGWRPYRIFGSVEDAADRAYSHVVLLTKVIPELQTNTELLRALLSAPYTDRFPQPVYVLMQNGMYIESDLWDSVKALNQGPPKIIGTSVYIGTKLLDRNVVEHSDFDRVSMGIHREELNVTTNTPEESAILSEFGDILATGGTQVTVVPEIQRIKFHKNAWNCTLGPICALSRHSLQALFRKPLDAPSEDENGEPVVSRSSDLTPAQRAVAGLPTSFPMVAEYTIPWLYESLEEVQSLGQKLFPDAEAPGVNPNLPMSVMTGTARIVTKPTSNERPSMLVDVELGRPMEVEVIVGSVIRAAKRHGVSMPRIETLYALLLLIQENALYEFRKKKNA</sequence>
<feature type="domain" description="Ketopantoate reductase C-terminal" evidence="3">
    <location>
        <begin position="344"/>
        <end position="409"/>
    </location>
</feature>
<dbReference type="PANTHER" id="PTHR21708:SF43">
    <property type="entry name" value="KETOPANTOATE REDUCTASE C-TERMINAL DOMAIN-CONTAINING PROTEIN"/>
    <property type="match status" value="1"/>
</dbReference>
<evidence type="ECO:0000256" key="1">
    <source>
        <dbReference type="SAM" id="MobiDB-lite"/>
    </source>
</evidence>
<protein>
    <recommendedName>
        <fullName evidence="6">Ketopantoate reductase C-terminal domain-containing protein</fullName>
    </recommendedName>
</protein>
<dbReference type="GO" id="GO:0005737">
    <property type="term" value="C:cytoplasm"/>
    <property type="evidence" value="ECO:0007669"/>
    <property type="project" value="TreeGrafter"/>
</dbReference>
<accession>A0A4V2MXI7</accession>
<reference evidence="4 5" key="1">
    <citation type="submission" date="2018-11" db="EMBL/GenBank/DDBJ databases">
        <title>Genome assembly of Steccherinum ochraceum LE-BIN_3174, the white-rot fungus of the Steccherinaceae family (The Residual Polyporoid clade, Polyporales, Basidiomycota).</title>
        <authorList>
            <person name="Fedorova T.V."/>
            <person name="Glazunova O.A."/>
            <person name="Landesman E.O."/>
            <person name="Moiseenko K.V."/>
            <person name="Psurtseva N.V."/>
            <person name="Savinova O.S."/>
            <person name="Shakhova N.V."/>
            <person name="Tyazhelova T.V."/>
            <person name="Vasina D.V."/>
        </authorList>
    </citation>
    <scope>NUCLEOTIDE SEQUENCE [LARGE SCALE GENOMIC DNA]</scope>
    <source>
        <strain evidence="4 5">LE-BIN_3174</strain>
    </source>
</reference>
<dbReference type="InterPro" id="IPR013328">
    <property type="entry name" value="6PGD_dom2"/>
</dbReference>
<name>A0A4V2MXI7_9APHY</name>
<keyword evidence="5" id="KW-1185">Reference proteome</keyword>
<dbReference type="InterPro" id="IPR013752">
    <property type="entry name" value="KPA_reductase"/>
</dbReference>
<proteinExistence type="predicted"/>
<dbReference type="AlphaFoldDB" id="A0A4V2MXI7"/>
<dbReference type="InterPro" id="IPR013332">
    <property type="entry name" value="KPR_N"/>
</dbReference>
<comment type="caution">
    <text evidence="4">The sequence shown here is derived from an EMBL/GenBank/DDBJ whole genome shotgun (WGS) entry which is preliminary data.</text>
</comment>
<dbReference type="Pfam" id="PF08546">
    <property type="entry name" value="ApbA_C"/>
    <property type="match status" value="1"/>
</dbReference>
<evidence type="ECO:0000259" key="3">
    <source>
        <dbReference type="Pfam" id="PF08546"/>
    </source>
</evidence>
<dbReference type="InterPro" id="IPR008927">
    <property type="entry name" value="6-PGluconate_DH-like_C_sf"/>
</dbReference>
<gene>
    <name evidence="4" type="ORF">EIP91_003699</name>
</gene>
<organism evidence="4 5">
    <name type="scientific">Steccherinum ochraceum</name>
    <dbReference type="NCBI Taxonomy" id="92696"/>
    <lineage>
        <taxon>Eukaryota</taxon>
        <taxon>Fungi</taxon>
        <taxon>Dikarya</taxon>
        <taxon>Basidiomycota</taxon>
        <taxon>Agaricomycotina</taxon>
        <taxon>Agaricomycetes</taxon>
        <taxon>Polyporales</taxon>
        <taxon>Steccherinaceae</taxon>
        <taxon>Steccherinum</taxon>
    </lineage>
</organism>
<dbReference type="SUPFAM" id="SSF48179">
    <property type="entry name" value="6-phosphogluconate dehydrogenase C-terminal domain-like"/>
    <property type="match status" value="1"/>
</dbReference>
<evidence type="ECO:0000313" key="5">
    <source>
        <dbReference type="Proteomes" id="UP000292702"/>
    </source>
</evidence>
<dbReference type="InterPro" id="IPR051402">
    <property type="entry name" value="KPR-Related"/>
</dbReference>
<dbReference type="Gene3D" id="3.40.50.720">
    <property type="entry name" value="NAD(P)-binding Rossmann-like Domain"/>
    <property type="match status" value="1"/>
</dbReference>
<evidence type="ECO:0000259" key="2">
    <source>
        <dbReference type="Pfam" id="PF02558"/>
    </source>
</evidence>
<evidence type="ECO:0000313" key="4">
    <source>
        <dbReference type="EMBL" id="TCD70347.1"/>
    </source>
</evidence>
<dbReference type="Gene3D" id="1.10.1040.10">
    <property type="entry name" value="N-(1-d-carboxylethyl)-l-norvaline Dehydrogenase, domain 2"/>
    <property type="match status" value="1"/>
</dbReference>
<feature type="region of interest" description="Disordered" evidence="1">
    <location>
        <begin position="274"/>
        <end position="293"/>
    </location>
</feature>
<dbReference type="STRING" id="92696.A0A4V2MXI7"/>
<feature type="domain" description="Ketopantoate reductase N-terminal" evidence="2">
    <location>
        <begin position="39"/>
        <end position="203"/>
    </location>
</feature>
<evidence type="ECO:0008006" key="6">
    <source>
        <dbReference type="Google" id="ProtNLM"/>
    </source>
</evidence>
<dbReference type="Pfam" id="PF02558">
    <property type="entry name" value="ApbA"/>
    <property type="match status" value="1"/>
</dbReference>
<dbReference type="OrthoDB" id="3609at2759"/>